<dbReference type="InterPro" id="IPR008271">
    <property type="entry name" value="Ser/Thr_kinase_AS"/>
</dbReference>
<evidence type="ECO:0000313" key="11">
    <source>
        <dbReference type="Proteomes" id="UP000019678"/>
    </source>
</evidence>
<feature type="region of interest" description="Disordered" evidence="8">
    <location>
        <begin position="362"/>
        <end position="401"/>
    </location>
</feature>
<dbReference type="PROSITE" id="PS50011">
    <property type="entry name" value="PROTEIN_KINASE_DOM"/>
    <property type="match status" value="1"/>
</dbReference>
<dbReference type="AlphaFoldDB" id="A0A017SY24"/>
<dbReference type="FunFam" id="1.10.510.10:FF:000021">
    <property type="entry name" value="Serine/threonine protein kinase"/>
    <property type="match status" value="1"/>
</dbReference>
<dbReference type="PROSITE" id="PS00108">
    <property type="entry name" value="PROTEIN_KINASE_ST"/>
    <property type="match status" value="1"/>
</dbReference>
<keyword evidence="6 7" id="KW-0067">ATP-binding</keyword>
<dbReference type="GO" id="GO:0005524">
    <property type="term" value="F:ATP binding"/>
    <property type="evidence" value="ECO:0007669"/>
    <property type="project" value="UniProtKB-UniRule"/>
</dbReference>
<organism evidence="10 11">
    <name type="scientific">Chondromyces apiculatus DSM 436</name>
    <dbReference type="NCBI Taxonomy" id="1192034"/>
    <lineage>
        <taxon>Bacteria</taxon>
        <taxon>Pseudomonadati</taxon>
        <taxon>Myxococcota</taxon>
        <taxon>Polyangia</taxon>
        <taxon>Polyangiales</taxon>
        <taxon>Polyangiaceae</taxon>
        <taxon>Chondromyces</taxon>
    </lineage>
</organism>
<evidence type="ECO:0000256" key="2">
    <source>
        <dbReference type="ARBA" id="ARBA00022527"/>
    </source>
</evidence>
<dbReference type="PANTHER" id="PTHR43289:SF6">
    <property type="entry name" value="SERINE_THREONINE-PROTEIN KINASE NEKL-3"/>
    <property type="match status" value="1"/>
</dbReference>
<evidence type="ECO:0000256" key="6">
    <source>
        <dbReference type="ARBA" id="ARBA00022840"/>
    </source>
</evidence>
<evidence type="ECO:0000256" key="4">
    <source>
        <dbReference type="ARBA" id="ARBA00022741"/>
    </source>
</evidence>
<name>A0A017SY24_9BACT</name>
<keyword evidence="5" id="KW-0418">Kinase</keyword>
<dbReference type="OrthoDB" id="9779541at2"/>
<dbReference type="eggNOG" id="COG0515">
    <property type="taxonomic scope" value="Bacteria"/>
</dbReference>
<evidence type="ECO:0000313" key="10">
    <source>
        <dbReference type="EMBL" id="EYF01657.1"/>
    </source>
</evidence>
<dbReference type="CDD" id="cd14014">
    <property type="entry name" value="STKc_PknB_like"/>
    <property type="match status" value="1"/>
</dbReference>
<protein>
    <recommendedName>
        <fullName evidence="1">non-specific serine/threonine protein kinase</fullName>
        <ecNumber evidence="1">2.7.11.1</ecNumber>
    </recommendedName>
</protein>
<evidence type="ECO:0000256" key="1">
    <source>
        <dbReference type="ARBA" id="ARBA00012513"/>
    </source>
</evidence>
<dbReference type="EMBL" id="ASRX01000075">
    <property type="protein sequence ID" value="EYF01657.1"/>
    <property type="molecule type" value="Genomic_DNA"/>
</dbReference>
<gene>
    <name evidence="10" type="ORF">CAP_7976</name>
</gene>
<keyword evidence="11" id="KW-1185">Reference proteome</keyword>
<feature type="region of interest" description="Disordered" evidence="8">
    <location>
        <begin position="296"/>
        <end position="346"/>
    </location>
</feature>
<evidence type="ECO:0000256" key="8">
    <source>
        <dbReference type="SAM" id="MobiDB-lite"/>
    </source>
</evidence>
<proteinExistence type="predicted"/>
<accession>A0A017SY24</accession>
<dbReference type="GO" id="GO:0004674">
    <property type="term" value="F:protein serine/threonine kinase activity"/>
    <property type="evidence" value="ECO:0007669"/>
    <property type="project" value="UniProtKB-KW"/>
</dbReference>
<evidence type="ECO:0000259" key="9">
    <source>
        <dbReference type="PROSITE" id="PS50011"/>
    </source>
</evidence>
<reference evidence="10 11" key="1">
    <citation type="submission" date="2013-05" db="EMBL/GenBank/DDBJ databases">
        <title>Genome assembly of Chondromyces apiculatus DSM 436.</title>
        <authorList>
            <person name="Sharma G."/>
            <person name="Khatri I."/>
            <person name="Kaur C."/>
            <person name="Mayilraj S."/>
            <person name="Subramanian S."/>
        </authorList>
    </citation>
    <scope>NUCLEOTIDE SEQUENCE [LARGE SCALE GENOMIC DNA]</scope>
    <source>
        <strain evidence="10 11">DSM 436</strain>
    </source>
</reference>
<dbReference type="Pfam" id="PF00069">
    <property type="entry name" value="Pkinase"/>
    <property type="match status" value="1"/>
</dbReference>
<dbReference type="SUPFAM" id="SSF56112">
    <property type="entry name" value="Protein kinase-like (PK-like)"/>
    <property type="match status" value="1"/>
</dbReference>
<evidence type="ECO:0000256" key="7">
    <source>
        <dbReference type="PROSITE-ProRule" id="PRU10141"/>
    </source>
</evidence>
<dbReference type="Gene3D" id="3.30.200.20">
    <property type="entry name" value="Phosphorylase Kinase, domain 1"/>
    <property type="match status" value="1"/>
</dbReference>
<dbReference type="RefSeq" id="WP_052376557.1">
    <property type="nucleotide sequence ID" value="NZ_ASRX01000075.1"/>
</dbReference>
<dbReference type="SMART" id="SM00220">
    <property type="entry name" value="S_TKc"/>
    <property type="match status" value="1"/>
</dbReference>
<evidence type="ECO:0000256" key="3">
    <source>
        <dbReference type="ARBA" id="ARBA00022679"/>
    </source>
</evidence>
<feature type="domain" description="Protein kinase" evidence="9">
    <location>
        <begin position="15"/>
        <end position="283"/>
    </location>
</feature>
<dbReference type="InterPro" id="IPR000719">
    <property type="entry name" value="Prot_kinase_dom"/>
</dbReference>
<dbReference type="STRING" id="1192034.CAP_7976"/>
<dbReference type="PROSITE" id="PS00107">
    <property type="entry name" value="PROTEIN_KINASE_ATP"/>
    <property type="match status" value="1"/>
</dbReference>
<keyword evidence="2" id="KW-0723">Serine/threonine-protein kinase</keyword>
<dbReference type="PANTHER" id="PTHR43289">
    <property type="entry name" value="MITOGEN-ACTIVATED PROTEIN KINASE KINASE KINASE 20-RELATED"/>
    <property type="match status" value="1"/>
</dbReference>
<sequence length="401" mass="43967">MVAPVQPGDVLLGKYKVERVLGQGGMGVVVAARHQHLGELFAVKFLLPEALKDEEAVGRFLREARASARLKGEHVARVHDVGRLDTGAPYMLMEHLQGSDLKEVVRSRGPLPVEEAIAYVLQACDAIGEAHALGIIHRDLKPANMFLIRRPNGMPCVKVLDFGISKQITPDNVDLTRTGAMLGSPLYMSPEQMFRTKHVDTRSDIWALGVVLYELVTGTLPFLAQTLTEVVGLVLQEEPLLPSQHRPGLPPALDAVVSRCLQKKPEHRFQSIEELMQALRAVLGGVVPWDRVSSPSNPSLQGYAPGPGSAPGLGQTPPGHLAQTPRRSWATRPREGCRARRPPGRSRCRAWAIRPARCLESRERPGTCWRPGTSRRVGRASSRSFSSRRRQGSRSRPAVSG</sequence>
<dbReference type="InterPro" id="IPR011009">
    <property type="entry name" value="Kinase-like_dom_sf"/>
</dbReference>
<dbReference type="InterPro" id="IPR017441">
    <property type="entry name" value="Protein_kinase_ATP_BS"/>
</dbReference>
<feature type="binding site" evidence="7">
    <location>
        <position position="44"/>
    </location>
    <ligand>
        <name>ATP</name>
        <dbReference type="ChEBI" id="CHEBI:30616"/>
    </ligand>
</feature>
<dbReference type="Gene3D" id="1.10.510.10">
    <property type="entry name" value="Transferase(Phosphotransferase) domain 1"/>
    <property type="match status" value="1"/>
</dbReference>
<keyword evidence="4 7" id="KW-0547">Nucleotide-binding</keyword>
<dbReference type="EC" id="2.7.11.1" evidence="1"/>
<evidence type="ECO:0000256" key="5">
    <source>
        <dbReference type="ARBA" id="ARBA00022777"/>
    </source>
</evidence>
<dbReference type="Proteomes" id="UP000019678">
    <property type="component" value="Unassembled WGS sequence"/>
</dbReference>
<keyword evidence="3" id="KW-0808">Transferase</keyword>
<comment type="caution">
    <text evidence="10">The sequence shown here is derived from an EMBL/GenBank/DDBJ whole genome shotgun (WGS) entry which is preliminary data.</text>
</comment>